<dbReference type="AlphaFoldDB" id="A0AB73U4Z1"/>
<dbReference type="EMBL" id="CP041150">
    <property type="protein sequence ID" value="QDF71891.1"/>
    <property type="molecule type" value="Genomic_DNA"/>
</dbReference>
<reference evidence="2 3" key="1">
    <citation type="submission" date="2019-06" db="EMBL/GenBank/DDBJ databases">
        <title>Whole geneome sequnce of Mycobacteroides chelonae M77 isolated from bovine milk from Meghalaya, India.</title>
        <authorList>
            <person name="Vise E."/>
            <person name="Das S."/>
            <person name="Garg A."/>
            <person name="Ghatak S."/>
            <person name="Shakuntala I."/>
            <person name="Milton A.A.P."/>
            <person name="Karam A."/>
            <person name="Sanjukta R."/>
            <person name="Puro K."/>
            <person name="Sen A."/>
        </authorList>
    </citation>
    <scope>NUCLEOTIDE SEQUENCE [LARGE SCALE GENOMIC DNA]</scope>
    <source>
        <strain evidence="2 3">M77</strain>
    </source>
</reference>
<sequence>MSNKGKSNAQRRDRARLLARVEQQESALAVAHKSAQESRERADKAEAKLRGIEAQKTYDALPAFTEGTQVCPKCRAEVSANGTRVELTGAGPRFNTNDISIAAQVSLFHVYQEWFGGAPRSAPLPEHLVYTCRCGYQWRTKAADAGVSS</sequence>
<evidence type="ECO:0000313" key="2">
    <source>
        <dbReference type="EMBL" id="QDF71891.1"/>
    </source>
</evidence>
<dbReference type="RefSeq" id="WP_075908156.1">
    <property type="nucleotide sequence ID" value="NZ_CP041150.1"/>
</dbReference>
<keyword evidence="1" id="KW-0175">Coiled coil</keyword>
<protein>
    <submittedName>
        <fullName evidence="2">Uncharacterized protein</fullName>
    </submittedName>
</protein>
<accession>A0AB73U4Z1</accession>
<organism evidence="2 3">
    <name type="scientific">Mycobacteroides chelonae</name>
    <name type="common">Mycobacterium chelonae</name>
    <dbReference type="NCBI Taxonomy" id="1774"/>
    <lineage>
        <taxon>Bacteria</taxon>
        <taxon>Bacillati</taxon>
        <taxon>Actinomycetota</taxon>
        <taxon>Actinomycetes</taxon>
        <taxon>Mycobacteriales</taxon>
        <taxon>Mycobacteriaceae</taxon>
        <taxon>Mycobacteroides</taxon>
    </lineage>
</organism>
<name>A0AB73U4Z1_MYCCH</name>
<proteinExistence type="predicted"/>
<evidence type="ECO:0000313" key="3">
    <source>
        <dbReference type="Proteomes" id="UP000317728"/>
    </source>
</evidence>
<gene>
    <name evidence="2" type="ORF">FJK96_18185</name>
</gene>
<feature type="coiled-coil region" evidence="1">
    <location>
        <begin position="28"/>
        <end position="55"/>
    </location>
</feature>
<dbReference type="Proteomes" id="UP000317728">
    <property type="component" value="Chromosome"/>
</dbReference>
<evidence type="ECO:0000256" key="1">
    <source>
        <dbReference type="SAM" id="Coils"/>
    </source>
</evidence>